<keyword evidence="5 6" id="KW-0472">Membrane</keyword>
<proteinExistence type="inferred from homology"/>
<dbReference type="EMBL" id="HACA01011250">
    <property type="protein sequence ID" value="CDW28611.1"/>
    <property type="molecule type" value="Transcribed_RNA"/>
</dbReference>
<feature type="transmembrane region" description="Helical" evidence="6">
    <location>
        <begin position="45"/>
        <end position="64"/>
    </location>
</feature>
<comment type="similarity">
    <text evidence="2 6">Belongs to the glycosyltransferase 92 family.</text>
</comment>
<keyword evidence="6" id="KW-0812">Transmembrane</keyword>
<evidence type="ECO:0000256" key="6">
    <source>
        <dbReference type="RuleBase" id="RU366017"/>
    </source>
</evidence>
<keyword evidence="3 6" id="KW-0328">Glycosyltransferase</keyword>
<evidence type="ECO:0000256" key="4">
    <source>
        <dbReference type="ARBA" id="ARBA00022679"/>
    </source>
</evidence>
<organism evidence="7">
    <name type="scientific">Lepeophtheirus salmonis</name>
    <name type="common">Salmon louse</name>
    <name type="synonym">Caligus salmonis</name>
    <dbReference type="NCBI Taxonomy" id="72036"/>
    <lineage>
        <taxon>Eukaryota</taxon>
        <taxon>Metazoa</taxon>
        <taxon>Ecdysozoa</taxon>
        <taxon>Arthropoda</taxon>
        <taxon>Crustacea</taxon>
        <taxon>Multicrustacea</taxon>
        <taxon>Hexanauplia</taxon>
        <taxon>Copepoda</taxon>
        <taxon>Siphonostomatoida</taxon>
        <taxon>Caligidae</taxon>
        <taxon>Lepeophtheirus</taxon>
    </lineage>
</organism>
<dbReference type="GO" id="GO:0016757">
    <property type="term" value="F:glycosyltransferase activity"/>
    <property type="evidence" value="ECO:0007669"/>
    <property type="project" value="UniProtKB-UniRule"/>
</dbReference>
<evidence type="ECO:0000256" key="2">
    <source>
        <dbReference type="ARBA" id="ARBA00007647"/>
    </source>
</evidence>
<evidence type="ECO:0000256" key="3">
    <source>
        <dbReference type="ARBA" id="ARBA00022676"/>
    </source>
</evidence>
<dbReference type="EC" id="2.4.1.-" evidence="6"/>
<accession>A0A0K2TT82</accession>
<name>A0A0K2TT82_LEPSM</name>
<keyword evidence="4 6" id="KW-0808">Transferase</keyword>
<dbReference type="OrthoDB" id="6433308at2759"/>
<dbReference type="OMA" id="YVNFFGR"/>
<comment type="subcellular location">
    <subcellularLocation>
        <location evidence="1">Membrane</location>
    </subcellularLocation>
</comment>
<evidence type="ECO:0000256" key="1">
    <source>
        <dbReference type="ARBA" id="ARBA00004370"/>
    </source>
</evidence>
<evidence type="ECO:0000313" key="7">
    <source>
        <dbReference type="EMBL" id="CDW28611.1"/>
    </source>
</evidence>
<dbReference type="GO" id="GO:0016020">
    <property type="term" value="C:membrane"/>
    <property type="evidence" value="ECO:0007669"/>
    <property type="project" value="UniProtKB-SubCell"/>
</dbReference>
<dbReference type="InterPro" id="IPR008166">
    <property type="entry name" value="Glyco_transf_92"/>
</dbReference>
<dbReference type="Pfam" id="PF01697">
    <property type="entry name" value="Glyco_transf_92"/>
    <property type="match status" value="1"/>
</dbReference>
<sequence>MVSNTGAYSNLLEEREEVVEHLLQNTPELRPRNLAKNNSFDMRKYYKLILVAVTLISLLFFIFYKTQYDKLYNVLQVLEFYGTNKESGALTPNASDPSCPKLNLFLEDYNRRESDPLPTWKSLNDNLWIYSAYCPEAHCSMAMALALAKEEAISIQELHCQLWHAQSATGVEGILAVEKISQVNGDNATSSSFSSYILTCENKYPSIVTHGVSFYTKSNSVFLQIGGADEEPLSESISLCLAPQKDHHDSTYVMLENVIWHHIFGVNNFYIYDGGSSKKFFTNVNSIGIRSHFTFLPWNLPLEIASREEALNLIKMDCHLRSIKKFQTFTLLELHQILVPKSTKSLVDEFESFIPKDSKHLKVPLLRFCAEYPEKNEDIAVTALSINMYYAPLSSSISLAHRYASNHINTSKAPNDKDDGLKEISKNIISVHDYSPCNKFDIDLNSPETVKDNTIATKFKSEFKRKYNNLFPHKDL</sequence>
<protein>
    <recommendedName>
        <fullName evidence="6">Glycosyltransferase family 92 protein</fullName>
        <ecNumber evidence="6">2.4.1.-</ecNumber>
    </recommendedName>
</protein>
<evidence type="ECO:0000256" key="5">
    <source>
        <dbReference type="ARBA" id="ARBA00023136"/>
    </source>
</evidence>
<dbReference type="AlphaFoldDB" id="A0A0K2TT82"/>
<keyword evidence="6" id="KW-1133">Transmembrane helix</keyword>
<reference evidence="7" key="1">
    <citation type="submission" date="2014-05" db="EMBL/GenBank/DDBJ databases">
        <authorList>
            <person name="Chronopoulou M."/>
        </authorList>
    </citation>
    <scope>NUCLEOTIDE SEQUENCE</scope>
    <source>
        <tissue evidence="7">Whole organism</tissue>
    </source>
</reference>